<dbReference type="AlphaFoldDB" id="A0A182TLB3"/>
<feature type="compositionally biased region" description="Basic residues" evidence="1">
    <location>
        <begin position="27"/>
        <end position="36"/>
    </location>
</feature>
<keyword evidence="3" id="KW-1185">Reference proteome</keyword>
<reference evidence="3" key="1">
    <citation type="submission" date="2014-01" db="EMBL/GenBank/DDBJ databases">
        <title>The Genome Sequence of Anopheles melas CM1001059_A (V2).</title>
        <authorList>
            <consortium name="The Broad Institute Genomics Platform"/>
            <person name="Neafsey D.E."/>
            <person name="Besansky N."/>
            <person name="Howell P."/>
            <person name="Walton C."/>
            <person name="Young S.K."/>
            <person name="Zeng Q."/>
            <person name="Gargeya S."/>
            <person name="Fitzgerald M."/>
            <person name="Haas B."/>
            <person name="Abouelleil A."/>
            <person name="Allen A.W."/>
            <person name="Alvarado L."/>
            <person name="Arachchi H.M."/>
            <person name="Berlin A.M."/>
            <person name="Chapman S.B."/>
            <person name="Gainer-Dewar J."/>
            <person name="Goldberg J."/>
            <person name="Griggs A."/>
            <person name="Gujja S."/>
            <person name="Hansen M."/>
            <person name="Howarth C."/>
            <person name="Imamovic A."/>
            <person name="Ireland A."/>
            <person name="Larimer J."/>
            <person name="McCowan C."/>
            <person name="Murphy C."/>
            <person name="Pearson M."/>
            <person name="Poon T.W."/>
            <person name="Priest M."/>
            <person name="Roberts A."/>
            <person name="Saif S."/>
            <person name="Shea T."/>
            <person name="Sisk P."/>
            <person name="Sykes S."/>
            <person name="Wortman J."/>
            <person name="Nusbaum C."/>
            <person name="Birren B."/>
        </authorList>
    </citation>
    <scope>NUCLEOTIDE SEQUENCE [LARGE SCALE GENOMIC DNA]</scope>
    <source>
        <strain evidence="3">CM1001059</strain>
    </source>
</reference>
<reference evidence="2" key="2">
    <citation type="submission" date="2020-05" db="UniProtKB">
        <authorList>
            <consortium name="EnsemblMetazoa"/>
        </authorList>
    </citation>
    <scope>IDENTIFICATION</scope>
    <source>
        <strain evidence="2">CM1001059</strain>
    </source>
</reference>
<protein>
    <submittedName>
        <fullName evidence="2">Uncharacterized protein</fullName>
    </submittedName>
</protein>
<feature type="compositionally biased region" description="Gly residues" evidence="1">
    <location>
        <begin position="150"/>
        <end position="162"/>
    </location>
</feature>
<evidence type="ECO:0000313" key="2">
    <source>
        <dbReference type="EnsemblMetazoa" id="AMEC004398-PA"/>
    </source>
</evidence>
<dbReference type="STRING" id="34690.A0A182TLB3"/>
<dbReference type="EnsemblMetazoa" id="AMEC004398-RA">
    <property type="protein sequence ID" value="AMEC004398-PA"/>
    <property type="gene ID" value="AMEC004398"/>
</dbReference>
<accession>A0A182TLB3</accession>
<feature type="region of interest" description="Disordered" evidence="1">
    <location>
        <begin position="212"/>
        <end position="252"/>
    </location>
</feature>
<feature type="compositionally biased region" description="Basic residues" evidence="1">
    <location>
        <begin position="228"/>
        <end position="242"/>
    </location>
</feature>
<dbReference type="Proteomes" id="UP000075902">
    <property type="component" value="Unassembled WGS sequence"/>
</dbReference>
<feature type="region of interest" description="Disordered" evidence="1">
    <location>
        <begin position="93"/>
        <end position="129"/>
    </location>
</feature>
<sequence length="252" mass="25587">MMKGAYSRESCNGDRKQRPQSALAAFHHQRSRRRRSCPASARTAVPHSSSSSSSPPAGSSGGPFPFYFETPQTVKTIYLRPYKDIFPGGGHNQLSSLYPQPVMERSGGGSGGGGSGGPTPSSLGDTMSDSAGLCLQDLVGVNGTGGGGGGGGAGGTGGGPGGANNTLADHLHGTGAHHGPHTHHSLHDGLVSGGVSVSSAITSLMSPGGINSGGLGHLHHGAPDLSAHHHHHHHHHQHHHSSALHEPLEKLK</sequence>
<proteinExistence type="predicted"/>
<feature type="region of interest" description="Disordered" evidence="1">
    <location>
        <begin position="150"/>
        <end position="191"/>
    </location>
</feature>
<dbReference type="VEuPathDB" id="VectorBase:AMEC004398"/>
<name>A0A182TLB3_9DIPT</name>
<feature type="compositionally biased region" description="Gly residues" evidence="1">
    <location>
        <begin position="106"/>
        <end position="117"/>
    </location>
</feature>
<organism evidence="2 3">
    <name type="scientific">Anopheles melas</name>
    <dbReference type="NCBI Taxonomy" id="34690"/>
    <lineage>
        <taxon>Eukaryota</taxon>
        <taxon>Metazoa</taxon>
        <taxon>Ecdysozoa</taxon>
        <taxon>Arthropoda</taxon>
        <taxon>Hexapoda</taxon>
        <taxon>Insecta</taxon>
        <taxon>Pterygota</taxon>
        <taxon>Neoptera</taxon>
        <taxon>Endopterygota</taxon>
        <taxon>Diptera</taxon>
        <taxon>Nematocera</taxon>
        <taxon>Culicoidea</taxon>
        <taxon>Culicidae</taxon>
        <taxon>Anophelinae</taxon>
        <taxon>Anopheles</taxon>
    </lineage>
</organism>
<feature type="compositionally biased region" description="Polar residues" evidence="1">
    <location>
        <begin position="118"/>
        <end position="129"/>
    </location>
</feature>
<evidence type="ECO:0000313" key="3">
    <source>
        <dbReference type="Proteomes" id="UP000075902"/>
    </source>
</evidence>
<feature type="region of interest" description="Disordered" evidence="1">
    <location>
        <begin position="1"/>
        <end position="64"/>
    </location>
</feature>
<evidence type="ECO:0000256" key="1">
    <source>
        <dbReference type="SAM" id="MobiDB-lite"/>
    </source>
</evidence>
<feature type="compositionally biased region" description="Low complexity" evidence="1">
    <location>
        <begin position="37"/>
        <end position="58"/>
    </location>
</feature>